<dbReference type="Proteomes" id="UP000594638">
    <property type="component" value="Unassembled WGS sequence"/>
</dbReference>
<accession>A0A8S0U523</accession>
<organism evidence="1 2">
    <name type="scientific">Olea europaea subsp. europaea</name>
    <dbReference type="NCBI Taxonomy" id="158383"/>
    <lineage>
        <taxon>Eukaryota</taxon>
        <taxon>Viridiplantae</taxon>
        <taxon>Streptophyta</taxon>
        <taxon>Embryophyta</taxon>
        <taxon>Tracheophyta</taxon>
        <taxon>Spermatophyta</taxon>
        <taxon>Magnoliopsida</taxon>
        <taxon>eudicotyledons</taxon>
        <taxon>Gunneridae</taxon>
        <taxon>Pentapetalae</taxon>
        <taxon>asterids</taxon>
        <taxon>lamiids</taxon>
        <taxon>Lamiales</taxon>
        <taxon>Oleaceae</taxon>
        <taxon>Oleeae</taxon>
        <taxon>Olea</taxon>
    </lineage>
</organism>
<dbReference type="Gramene" id="OE9A074583T1">
    <property type="protein sequence ID" value="OE9A074583C1"/>
    <property type="gene ID" value="OE9A074583"/>
</dbReference>
<evidence type="ECO:0000313" key="1">
    <source>
        <dbReference type="EMBL" id="CAA3012390.1"/>
    </source>
</evidence>
<reference evidence="1 2" key="1">
    <citation type="submission" date="2019-12" db="EMBL/GenBank/DDBJ databases">
        <authorList>
            <person name="Alioto T."/>
            <person name="Alioto T."/>
            <person name="Gomez Garrido J."/>
        </authorList>
    </citation>
    <scope>NUCLEOTIDE SEQUENCE [LARGE SCALE GENOMIC DNA]</scope>
</reference>
<keyword evidence="2" id="KW-1185">Reference proteome</keyword>
<sequence>MDDSIRKINDEIQSAVEKLVSRIGEDLNDDPDYTGREIKGKGSTDIKIALVDNVTEDPVDSGLESSRTNV</sequence>
<evidence type="ECO:0000313" key="2">
    <source>
        <dbReference type="Proteomes" id="UP000594638"/>
    </source>
</evidence>
<dbReference type="EMBL" id="CACTIH010007399">
    <property type="protein sequence ID" value="CAA3012390.1"/>
    <property type="molecule type" value="Genomic_DNA"/>
</dbReference>
<comment type="caution">
    <text evidence="1">The sequence shown here is derived from an EMBL/GenBank/DDBJ whole genome shotgun (WGS) entry which is preliminary data.</text>
</comment>
<name>A0A8S0U523_OLEEU</name>
<protein>
    <submittedName>
        <fullName evidence="1">Uncharacterized protein</fullName>
    </submittedName>
</protein>
<proteinExistence type="predicted"/>
<dbReference type="AlphaFoldDB" id="A0A8S0U523"/>
<gene>
    <name evidence="1" type="ORF">OLEA9_A074583</name>
</gene>